<name>E3FW11_STIAD</name>
<dbReference type="EMBL" id="CP002271">
    <property type="protein sequence ID" value="ADO74732.1"/>
    <property type="molecule type" value="Genomic_DNA"/>
</dbReference>
<dbReference type="KEGG" id="sur:STAUR_6976"/>
<dbReference type="HOGENOM" id="CLU_2411779_0_0_7"/>
<sequence length="92" mass="9659">MRACQGMGETGRRGCRGGRVGQDDGEGRSHVRVTSTHAWGQGGEPRGMPSGHPGVGGARFVRLTLWPRRGTLGPDCGCKSGQGRHARPAPRA</sequence>
<evidence type="ECO:0000313" key="3">
    <source>
        <dbReference type="Proteomes" id="UP000001351"/>
    </source>
</evidence>
<evidence type="ECO:0000256" key="1">
    <source>
        <dbReference type="SAM" id="MobiDB-lite"/>
    </source>
</evidence>
<proteinExistence type="predicted"/>
<protein>
    <submittedName>
        <fullName evidence="2">Uncharacterized protein</fullName>
    </submittedName>
</protein>
<evidence type="ECO:0000313" key="2">
    <source>
        <dbReference type="EMBL" id="ADO74732.1"/>
    </source>
</evidence>
<dbReference type="Proteomes" id="UP000001351">
    <property type="component" value="Chromosome"/>
</dbReference>
<organism evidence="2 3">
    <name type="scientific">Stigmatella aurantiaca (strain DW4/3-1)</name>
    <dbReference type="NCBI Taxonomy" id="378806"/>
    <lineage>
        <taxon>Bacteria</taxon>
        <taxon>Pseudomonadati</taxon>
        <taxon>Myxococcota</taxon>
        <taxon>Myxococcia</taxon>
        <taxon>Myxococcales</taxon>
        <taxon>Cystobacterineae</taxon>
        <taxon>Archangiaceae</taxon>
        <taxon>Stigmatella</taxon>
    </lineage>
</organism>
<gene>
    <name evidence="2" type="ordered locus">STAUR_6976</name>
</gene>
<keyword evidence="3" id="KW-1185">Reference proteome</keyword>
<feature type="region of interest" description="Disordered" evidence="1">
    <location>
        <begin position="1"/>
        <end position="56"/>
    </location>
</feature>
<feature type="compositionally biased region" description="Basic residues" evidence="1">
    <location>
        <begin position="82"/>
        <end position="92"/>
    </location>
</feature>
<feature type="region of interest" description="Disordered" evidence="1">
    <location>
        <begin position="72"/>
        <end position="92"/>
    </location>
</feature>
<accession>E3FW11</accession>
<dbReference type="STRING" id="378806.STAUR_6976"/>
<reference evidence="2 3" key="1">
    <citation type="journal article" date="2011" name="Mol. Biol. Evol.">
        <title>Comparative genomic analysis of fruiting body formation in Myxococcales.</title>
        <authorList>
            <person name="Huntley S."/>
            <person name="Hamann N."/>
            <person name="Wegener-Feldbrugge S."/>
            <person name="Treuner-Lange A."/>
            <person name="Kube M."/>
            <person name="Reinhardt R."/>
            <person name="Klages S."/>
            <person name="Muller R."/>
            <person name="Ronning C.M."/>
            <person name="Nierman W.C."/>
            <person name="Sogaard-Andersen L."/>
        </authorList>
    </citation>
    <scope>NUCLEOTIDE SEQUENCE [LARGE SCALE GENOMIC DNA]</scope>
    <source>
        <strain evidence="2 3">DW4/3-1</strain>
    </source>
</reference>
<dbReference type="AlphaFoldDB" id="E3FW11"/>